<dbReference type="Proteomes" id="UP000473826">
    <property type="component" value="Unassembled WGS sequence"/>
</dbReference>
<evidence type="ECO:0008006" key="4">
    <source>
        <dbReference type="Google" id="ProtNLM"/>
    </source>
</evidence>
<feature type="transmembrane region" description="Helical" evidence="1">
    <location>
        <begin position="499"/>
        <end position="519"/>
    </location>
</feature>
<feature type="transmembrane region" description="Helical" evidence="1">
    <location>
        <begin position="599"/>
        <end position="621"/>
    </location>
</feature>
<feature type="transmembrane region" description="Helical" evidence="1">
    <location>
        <begin position="190"/>
        <end position="216"/>
    </location>
</feature>
<name>A0A7D8YW77_VANHU</name>
<keyword evidence="1" id="KW-1133">Transmembrane helix</keyword>
<feature type="transmembrane region" description="Helical" evidence="1">
    <location>
        <begin position="285"/>
        <end position="302"/>
    </location>
</feature>
<dbReference type="InterPro" id="IPR039524">
    <property type="entry name" value="PIGO/GPI13"/>
</dbReference>
<gene>
    <name evidence="2" type="ORF">VHUM_04263</name>
</gene>
<dbReference type="PANTHER" id="PTHR23071">
    <property type="entry name" value="PHOSPHATIDYLINOSITOL GLYCAN"/>
    <property type="match status" value="1"/>
</dbReference>
<proteinExistence type="predicted"/>
<evidence type="ECO:0000313" key="2">
    <source>
        <dbReference type="EMBL" id="TXT04265.1"/>
    </source>
</evidence>
<keyword evidence="1" id="KW-0472">Membrane</keyword>
<feature type="transmembrane region" description="Helical" evidence="1">
    <location>
        <begin position="257"/>
        <end position="279"/>
    </location>
</feature>
<keyword evidence="1" id="KW-0812">Transmembrane</keyword>
<sequence>MTSKGDHGGDSELETSAALWIYSKGKPLAQGVSSDFEWPRYTFPDTKQSLRHVDQIDLVPTLSLALGLPIPFNNLGSVIPELFSDSLDTLETATRVNAEQIARYVKEYDNRDVVWAVDTASKRSVGGDVASKIAHNRRIAQVALENLRALWAQFSVPHIIAGVVLLALSVAATVALYLGVRNSGPKWDDYVRLALDTAITTGGITSSVVGTVAGVYTRDPAVAIKTFFVSTAGIASLLLALPLVFRDRKASWRSVTLRQAIGPAVLILHAVSFASNSFVMWEDRMVGFLLVTMALVSLWRALTAPMASLRLRILLFSLGLAVIARVMGFSTICREEQQPYCRVTFYGPSGGPSDWGLYLAPVAALMFVPRVIAVVLSWSKSYNGPAPFFIAAVWRLLIIVNSLYWVFEWMETWDGLQPARIPLVKVAKLWIARISMGVSFGMLPSLWFSSGLCIDVVKTNDQATGEEEVGVYGFSNSYGSSYLLFLLIMFAPVHLVSASAGQVILCLVLVAVLLYAELIDAQRDALVMKLQFANSSTPGAFDGPSGALVRPSFSDAVPLALLGMLAFFTTGHQAVFASIQWKAAFVGFETVTYPSSPALVALNTIGPLLFVAMAVPLVAIWNVSPRPNQSVPVLAHTVQLALAFITYFATITLASAVTSAWLRRHLMVWKVFAPRFMIAGVILLAVDVALLFAVVVGFGVTSSKVYRTFKSVSE</sequence>
<dbReference type="Gene3D" id="3.40.720.10">
    <property type="entry name" value="Alkaline Phosphatase, subunit A"/>
    <property type="match status" value="1"/>
</dbReference>
<feature type="transmembrane region" description="Helical" evidence="1">
    <location>
        <begin position="427"/>
        <end position="448"/>
    </location>
</feature>
<evidence type="ECO:0000313" key="3">
    <source>
        <dbReference type="Proteomes" id="UP000473826"/>
    </source>
</evidence>
<dbReference type="GO" id="GO:0005789">
    <property type="term" value="C:endoplasmic reticulum membrane"/>
    <property type="evidence" value="ECO:0007669"/>
    <property type="project" value="TreeGrafter"/>
</dbReference>
<dbReference type="AlphaFoldDB" id="A0A7D8YW77"/>
<keyword evidence="3" id="KW-1185">Reference proteome</keyword>
<dbReference type="PANTHER" id="PTHR23071:SF1">
    <property type="entry name" value="GPI ETHANOLAMINE PHOSPHATE TRANSFERASE 3"/>
    <property type="match status" value="1"/>
</dbReference>
<feature type="transmembrane region" description="Helical" evidence="1">
    <location>
        <begin position="469"/>
        <end position="493"/>
    </location>
</feature>
<dbReference type="InterPro" id="IPR017850">
    <property type="entry name" value="Alkaline_phosphatase_core_sf"/>
</dbReference>
<protein>
    <recommendedName>
        <fullName evidence="4">GPI ethanolamine phosphate transferase 3</fullName>
    </recommendedName>
</protein>
<comment type="caution">
    <text evidence="2">The sequence shown here is derived from an EMBL/GenBank/DDBJ whole genome shotgun (WGS) entry which is preliminary data.</text>
</comment>
<dbReference type="EMBL" id="QKWK01000017">
    <property type="protein sequence ID" value="TXT04265.1"/>
    <property type="molecule type" value="Genomic_DNA"/>
</dbReference>
<feature type="transmembrane region" description="Helical" evidence="1">
    <location>
        <begin position="159"/>
        <end position="178"/>
    </location>
</feature>
<feature type="transmembrane region" description="Helical" evidence="1">
    <location>
        <begin position="676"/>
        <end position="700"/>
    </location>
</feature>
<feature type="transmembrane region" description="Helical" evidence="1">
    <location>
        <begin position="633"/>
        <end position="656"/>
    </location>
</feature>
<accession>A0A7D8YW77</accession>
<reference evidence="2 3" key="1">
    <citation type="journal article" date="2019" name="PLoS Genet.">
        <title>Convergent evolution of linked mating-type loci in basidiomycete fungi.</title>
        <authorList>
            <person name="Sun S."/>
            <person name="Coelho M.A."/>
            <person name="Heitman J."/>
            <person name="Nowrousian M."/>
        </authorList>
    </citation>
    <scope>NUCLEOTIDE SEQUENCE [LARGE SCALE GENOMIC DNA]</scope>
    <source>
        <strain evidence="2 3">CBS 4282</strain>
    </source>
</reference>
<feature type="transmembrane region" description="Helical" evidence="1">
    <location>
        <begin position="388"/>
        <end position="407"/>
    </location>
</feature>
<dbReference type="GO" id="GO:0006506">
    <property type="term" value="P:GPI anchor biosynthetic process"/>
    <property type="evidence" value="ECO:0007669"/>
    <property type="project" value="InterPro"/>
</dbReference>
<dbReference type="OrthoDB" id="272139at2759"/>
<feature type="transmembrane region" description="Helical" evidence="1">
    <location>
        <begin position="355"/>
        <end position="376"/>
    </location>
</feature>
<feature type="transmembrane region" description="Helical" evidence="1">
    <location>
        <begin position="222"/>
        <end position="245"/>
    </location>
</feature>
<evidence type="ECO:0000256" key="1">
    <source>
        <dbReference type="SAM" id="Phobius"/>
    </source>
</evidence>
<organism evidence="2 3">
    <name type="scientific">Vanrija humicola</name>
    <name type="common">Yeast</name>
    <name type="synonym">Cryptococcus humicola</name>
    <dbReference type="NCBI Taxonomy" id="5417"/>
    <lineage>
        <taxon>Eukaryota</taxon>
        <taxon>Fungi</taxon>
        <taxon>Dikarya</taxon>
        <taxon>Basidiomycota</taxon>
        <taxon>Agaricomycotina</taxon>
        <taxon>Tremellomycetes</taxon>
        <taxon>Trichosporonales</taxon>
        <taxon>Trichosporonaceae</taxon>
        <taxon>Vanrija</taxon>
    </lineage>
</organism>
<feature type="transmembrane region" description="Helical" evidence="1">
    <location>
        <begin position="559"/>
        <end position="579"/>
    </location>
</feature>
<dbReference type="GO" id="GO:0051377">
    <property type="term" value="F:mannose-ethanolamine phosphotransferase activity"/>
    <property type="evidence" value="ECO:0007669"/>
    <property type="project" value="TreeGrafter"/>
</dbReference>